<gene>
    <name evidence="9" type="ORF">CANARDRAFT_29282</name>
</gene>
<evidence type="ECO:0000256" key="8">
    <source>
        <dbReference type="RuleBase" id="RU361113"/>
    </source>
</evidence>
<comment type="similarity">
    <text evidence="2 8">Belongs to the battenin family.</text>
</comment>
<evidence type="ECO:0000256" key="3">
    <source>
        <dbReference type="ARBA" id="ARBA00022448"/>
    </source>
</evidence>
<evidence type="ECO:0000256" key="5">
    <source>
        <dbReference type="ARBA" id="ARBA00022970"/>
    </source>
</evidence>
<evidence type="ECO:0000256" key="1">
    <source>
        <dbReference type="ARBA" id="ARBA00004127"/>
    </source>
</evidence>
<feature type="transmembrane region" description="Helical" evidence="8">
    <location>
        <begin position="67"/>
        <end position="86"/>
    </location>
</feature>
<feature type="transmembrane region" description="Helical" evidence="8">
    <location>
        <begin position="155"/>
        <end position="173"/>
    </location>
</feature>
<evidence type="ECO:0000313" key="10">
    <source>
        <dbReference type="Proteomes" id="UP000094801"/>
    </source>
</evidence>
<name>A0A1E4SY52_9ASCO</name>
<reference evidence="10" key="1">
    <citation type="submission" date="2016-04" db="EMBL/GenBank/DDBJ databases">
        <title>Comparative genomics of biotechnologically important yeasts.</title>
        <authorList>
            <consortium name="DOE Joint Genome Institute"/>
            <person name="Riley R."/>
            <person name="Haridas S."/>
            <person name="Wolfe K.H."/>
            <person name="Lopes M.R."/>
            <person name="Hittinger C.T."/>
            <person name="Goker M."/>
            <person name="Salamov A."/>
            <person name="Wisecaver J."/>
            <person name="Long T.M."/>
            <person name="Aerts A.L."/>
            <person name="Barry K."/>
            <person name="Choi C."/>
            <person name="Clum A."/>
            <person name="Coughlan A.Y."/>
            <person name="Deshpande S."/>
            <person name="Douglass A.P."/>
            <person name="Hanson S.J."/>
            <person name="Klenk H.-P."/>
            <person name="Labutti K."/>
            <person name="Lapidus A."/>
            <person name="Lindquist E."/>
            <person name="Lipzen A."/>
            <person name="Meier-Kolthoff J.P."/>
            <person name="Ohm R.A."/>
            <person name="Otillar R.P."/>
            <person name="Pangilinan J."/>
            <person name="Peng Y."/>
            <person name="Rokas A."/>
            <person name="Rosa C.A."/>
            <person name="Scheuner C."/>
            <person name="Sibirny A.A."/>
            <person name="Slot J.C."/>
            <person name="Stielow J.B."/>
            <person name="Sun H."/>
            <person name="Kurtzman C.P."/>
            <person name="Blackwell M."/>
            <person name="Grigoriev I.V."/>
            <person name="Jeffries T.W."/>
        </authorList>
    </citation>
    <scope>NUCLEOTIDE SEQUENCE [LARGE SCALE GENOMIC DNA]</scope>
    <source>
        <strain evidence="10">NRRL YB-2248</strain>
    </source>
</reference>
<feature type="transmembrane region" description="Helical" evidence="8">
    <location>
        <begin position="387"/>
        <end position="410"/>
    </location>
</feature>
<dbReference type="GO" id="GO:0051453">
    <property type="term" value="P:regulation of intracellular pH"/>
    <property type="evidence" value="ECO:0007669"/>
    <property type="project" value="TreeGrafter"/>
</dbReference>
<dbReference type="AlphaFoldDB" id="A0A1E4SY52"/>
<dbReference type="PANTHER" id="PTHR10981">
    <property type="entry name" value="BATTENIN"/>
    <property type="match status" value="1"/>
</dbReference>
<keyword evidence="6 8" id="KW-1133">Transmembrane helix</keyword>
<dbReference type="STRING" id="983967.A0A1E4SY52"/>
<dbReference type="InterPro" id="IPR036259">
    <property type="entry name" value="MFS_trans_sf"/>
</dbReference>
<dbReference type="GO" id="GO:0005774">
    <property type="term" value="C:vacuolar membrane"/>
    <property type="evidence" value="ECO:0007669"/>
    <property type="project" value="UniProtKB-SubCell"/>
</dbReference>
<organism evidence="9 10">
    <name type="scientific">[Candida] arabinofermentans NRRL YB-2248</name>
    <dbReference type="NCBI Taxonomy" id="983967"/>
    <lineage>
        <taxon>Eukaryota</taxon>
        <taxon>Fungi</taxon>
        <taxon>Dikarya</taxon>
        <taxon>Ascomycota</taxon>
        <taxon>Saccharomycotina</taxon>
        <taxon>Pichiomycetes</taxon>
        <taxon>Pichiales</taxon>
        <taxon>Pichiaceae</taxon>
        <taxon>Ogataea</taxon>
        <taxon>Ogataea/Candida clade</taxon>
    </lineage>
</organism>
<keyword evidence="4 8" id="KW-0812">Transmembrane</keyword>
<dbReference type="InterPro" id="IPR018460">
    <property type="entry name" value="Battenin_disease_Cln3_subgr"/>
</dbReference>
<dbReference type="EMBL" id="KV453857">
    <property type="protein sequence ID" value="ODV84434.1"/>
    <property type="molecule type" value="Genomic_DNA"/>
</dbReference>
<feature type="transmembrane region" description="Helical" evidence="8">
    <location>
        <begin position="325"/>
        <end position="345"/>
    </location>
</feature>
<evidence type="ECO:0000313" key="9">
    <source>
        <dbReference type="EMBL" id="ODV84434.1"/>
    </source>
</evidence>
<sequence>MQSKRVFTAFWIFGLVNNVLYVVILSAAIDLVGPLTPKATVLIADVVPSFILKVTAPFFIHLIPYHIRIFLLLGLSFFGMLIVSSSTQIPPILFGIVLASMSSGLGETTFLQLTHFYSETALSAWSSGTGGAGLAGSFIFLVMTTWLNISPRTTLLFFAVVPFTFLIAYFKILPVSGKPPKRRLSTSISRSNSSAGLVLNGVNADDTLSREGLAENEDEIEVGLLDGQPIVINSTSLPSFNSLQAHILATVKRIKPYILPYMAPLFTVYVSEYIINQGISPVLLFPIEEMPFANYRDAYVTYGTLYQLGVFISRSSGSFIRVKRVWIPSILQMFNLVICIIQALFVIIPNIYFLFVLIFYEGLLGGLSYVNTFMLASEKTSLYEREFAMGCVGISDSAGIVLAATLAMFIEPSLCHYQVSHDRPYCTLH</sequence>
<evidence type="ECO:0000256" key="6">
    <source>
        <dbReference type="ARBA" id="ARBA00022989"/>
    </source>
</evidence>
<keyword evidence="8" id="KW-0926">Vacuole</keyword>
<dbReference type="Pfam" id="PF02487">
    <property type="entry name" value="CLN3"/>
    <property type="match status" value="1"/>
</dbReference>
<keyword evidence="10" id="KW-1185">Reference proteome</keyword>
<feature type="transmembrane region" description="Helical" evidence="8">
    <location>
        <begin position="351"/>
        <end position="375"/>
    </location>
</feature>
<dbReference type="PANTHER" id="PTHR10981:SF0">
    <property type="entry name" value="BATTENIN"/>
    <property type="match status" value="1"/>
</dbReference>
<dbReference type="PIRSF" id="PIRSF015974">
    <property type="entry name" value="CLN3_BTN1"/>
    <property type="match status" value="1"/>
</dbReference>
<proteinExistence type="inferred from homology"/>
<feature type="transmembrane region" description="Helical" evidence="8">
    <location>
        <begin position="92"/>
        <end position="113"/>
    </location>
</feature>
<evidence type="ECO:0000256" key="7">
    <source>
        <dbReference type="ARBA" id="ARBA00023136"/>
    </source>
</evidence>
<keyword evidence="7 8" id="KW-0472">Membrane</keyword>
<evidence type="ECO:0000256" key="2">
    <source>
        <dbReference type="ARBA" id="ARBA00007467"/>
    </source>
</evidence>
<feature type="transmembrane region" description="Helical" evidence="8">
    <location>
        <begin position="125"/>
        <end position="149"/>
    </location>
</feature>
<protein>
    <recommendedName>
        <fullName evidence="8">Protein BTN</fullName>
    </recommendedName>
</protein>
<dbReference type="InterPro" id="IPR003492">
    <property type="entry name" value="Battenin_disease_Cln3"/>
</dbReference>
<keyword evidence="5" id="KW-0029">Amino-acid transport</keyword>
<feature type="transmembrane region" description="Helical" evidence="8">
    <location>
        <begin position="7"/>
        <end position="29"/>
    </location>
</feature>
<dbReference type="GO" id="GO:0006865">
    <property type="term" value="P:amino acid transport"/>
    <property type="evidence" value="ECO:0007669"/>
    <property type="project" value="UniProtKB-KW"/>
</dbReference>
<accession>A0A1E4SY52</accession>
<dbReference type="Proteomes" id="UP000094801">
    <property type="component" value="Unassembled WGS sequence"/>
</dbReference>
<dbReference type="OrthoDB" id="5965864at2759"/>
<dbReference type="SUPFAM" id="SSF103473">
    <property type="entry name" value="MFS general substrate transporter"/>
    <property type="match status" value="1"/>
</dbReference>
<comment type="subcellular location">
    <subcellularLocation>
        <location evidence="1">Endomembrane system</location>
        <topology evidence="1">Multi-pass membrane protein</topology>
    </subcellularLocation>
    <subcellularLocation>
        <location evidence="8">Vacuole membrane</location>
        <topology evidence="8">Multi-pass membrane protein</topology>
    </subcellularLocation>
</comment>
<dbReference type="PRINTS" id="PR01315">
    <property type="entry name" value="BATTENIN"/>
</dbReference>
<dbReference type="Gene3D" id="1.20.1250.20">
    <property type="entry name" value="MFS general substrate transporter like domains"/>
    <property type="match status" value="1"/>
</dbReference>
<dbReference type="GO" id="GO:0012505">
    <property type="term" value="C:endomembrane system"/>
    <property type="evidence" value="ECO:0007669"/>
    <property type="project" value="UniProtKB-SubCell"/>
</dbReference>
<keyword evidence="3" id="KW-0813">Transport</keyword>
<evidence type="ECO:0000256" key="4">
    <source>
        <dbReference type="ARBA" id="ARBA00022692"/>
    </source>
</evidence>